<dbReference type="Proteomes" id="UP000830401">
    <property type="component" value="Chromosome"/>
</dbReference>
<keyword evidence="3" id="KW-1185">Reference proteome</keyword>
<name>A0ABY4G0K3_9BACT</name>
<dbReference type="InterPro" id="IPR008030">
    <property type="entry name" value="NmrA-like"/>
</dbReference>
<dbReference type="PANTHER" id="PTHR43162:SF1">
    <property type="entry name" value="PRESTALK A DIFFERENTIATION PROTEIN A"/>
    <property type="match status" value="1"/>
</dbReference>
<organism evidence="2 3">
    <name type="scientific">Hymenobacter volaticus</name>
    <dbReference type="NCBI Taxonomy" id="2932254"/>
    <lineage>
        <taxon>Bacteria</taxon>
        <taxon>Pseudomonadati</taxon>
        <taxon>Bacteroidota</taxon>
        <taxon>Cytophagia</taxon>
        <taxon>Cytophagales</taxon>
        <taxon>Hymenobacteraceae</taxon>
        <taxon>Hymenobacter</taxon>
    </lineage>
</organism>
<dbReference type="InterPro" id="IPR051604">
    <property type="entry name" value="Ergot_Alk_Oxidoreductase"/>
</dbReference>
<dbReference type="Pfam" id="PF05368">
    <property type="entry name" value="NmrA"/>
    <property type="match status" value="1"/>
</dbReference>
<dbReference type="SUPFAM" id="SSF51735">
    <property type="entry name" value="NAD(P)-binding Rossmann-fold domains"/>
    <property type="match status" value="1"/>
</dbReference>
<dbReference type="RefSeq" id="WP_245118189.1">
    <property type="nucleotide sequence ID" value="NZ_CP095061.1"/>
</dbReference>
<dbReference type="Gene3D" id="3.90.25.10">
    <property type="entry name" value="UDP-galactose 4-epimerase, domain 1"/>
    <property type="match status" value="1"/>
</dbReference>
<proteinExistence type="predicted"/>
<dbReference type="CDD" id="cd05269">
    <property type="entry name" value="TMR_SDR_a"/>
    <property type="match status" value="1"/>
</dbReference>
<dbReference type="Gene3D" id="3.40.50.720">
    <property type="entry name" value="NAD(P)-binding Rossmann-like Domain"/>
    <property type="match status" value="1"/>
</dbReference>
<dbReference type="InterPro" id="IPR036291">
    <property type="entry name" value="NAD(P)-bd_dom_sf"/>
</dbReference>
<protein>
    <submittedName>
        <fullName evidence="2">SDR family oxidoreductase</fullName>
    </submittedName>
</protein>
<gene>
    <name evidence="2" type="ORF">MUN86_12415</name>
</gene>
<reference evidence="2" key="1">
    <citation type="submission" date="2022-04" db="EMBL/GenBank/DDBJ databases">
        <title>Hymenobacter sp. isolated from the air.</title>
        <authorList>
            <person name="Won M."/>
            <person name="Lee C.-M."/>
            <person name="Woen H.-Y."/>
            <person name="Kwon S.-W."/>
        </authorList>
    </citation>
    <scope>NUCLEOTIDE SEQUENCE</scope>
    <source>
        <strain evidence="2">5420S-77</strain>
    </source>
</reference>
<dbReference type="PANTHER" id="PTHR43162">
    <property type="match status" value="1"/>
</dbReference>
<feature type="domain" description="NmrA-like" evidence="1">
    <location>
        <begin position="19"/>
        <end position="250"/>
    </location>
</feature>
<accession>A0ABY4G0K3</accession>
<evidence type="ECO:0000259" key="1">
    <source>
        <dbReference type="Pfam" id="PF05368"/>
    </source>
</evidence>
<evidence type="ECO:0000313" key="3">
    <source>
        <dbReference type="Proteomes" id="UP000830401"/>
    </source>
</evidence>
<dbReference type="EMBL" id="CP095061">
    <property type="protein sequence ID" value="UOQ64394.1"/>
    <property type="molecule type" value="Genomic_DNA"/>
</dbReference>
<evidence type="ECO:0000313" key="2">
    <source>
        <dbReference type="EMBL" id="UOQ64394.1"/>
    </source>
</evidence>
<sequence>MENLPASASSASASRAFPTILLTGATGTIGTEVSKLLSTAGVPFRALVRSLQDPKAEQLQTLPGAELVIGDLNKPETVASALLGIERAFLLTNSSEQAETQQLAFVDMARQVGVRHLVKLSQWAADRNSPVRFLRYHAVVEEAIRATDMAYTFLRPNLFMQGLLAFRDSIRTQGQFFAAIGEAKVSVVDVRDIAAAAVAALTASGHENKIYNLTGPEALTHAQMAAQLSAALGKPIRFQDVPPEVMHAAVLEIGFPRWQADGLVEDYAHYHRGEAATVASGVLEATGQAPRPFAAFAHDYAPQFA</sequence>